<sequence>MLTGLIIAPSQFAVIESPVNNPNEKIISSKLITSNKGIDQEADPKFSNGSTNYIKSSPTSHGRLMQVDRSFNHQYYRLPTLIMTTSPIFGAYGGPIIHMHHQSLHKNSGARAKIAAWKTHSFLEVVPTGLRKQWETCSIEPPLRDFHPQYSLWAKALRGAEVNRLDRTSTRQELLALHKRAPGHATPGRLRQLRKTSRSPSFSGIEVKPNQVPSPYLVDKELVFTSGCA</sequence>
<evidence type="ECO:0000256" key="1">
    <source>
        <dbReference type="SAM" id="MobiDB-lite"/>
    </source>
</evidence>
<proteinExistence type="predicted"/>
<comment type="caution">
    <text evidence="2">The sequence shown here is derived from an EMBL/GenBank/DDBJ whole genome shotgun (WGS) entry which is preliminary data.</text>
</comment>
<feature type="region of interest" description="Disordered" evidence="1">
    <location>
        <begin position="39"/>
        <end position="59"/>
    </location>
</feature>
<dbReference type="EMBL" id="JACEIK010006637">
    <property type="protein sequence ID" value="MCE2056014.1"/>
    <property type="molecule type" value="Genomic_DNA"/>
</dbReference>
<accession>A0ABS8W5C5</accession>
<protein>
    <submittedName>
        <fullName evidence="2">Uncharacterized protein</fullName>
    </submittedName>
</protein>
<reference evidence="2 3" key="1">
    <citation type="journal article" date="2021" name="BMC Genomics">
        <title>Datura genome reveals duplications of psychoactive alkaloid biosynthetic genes and high mutation rate following tissue culture.</title>
        <authorList>
            <person name="Rajewski A."/>
            <person name="Carter-House D."/>
            <person name="Stajich J."/>
            <person name="Litt A."/>
        </authorList>
    </citation>
    <scope>NUCLEOTIDE SEQUENCE [LARGE SCALE GENOMIC DNA]</scope>
    <source>
        <strain evidence="2">AR-01</strain>
    </source>
</reference>
<organism evidence="2 3">
    <name type="scientific">Datura stramonium</name>
    <name type="common">Jimsonweed</name>
    <name type="synonym">Common thornapple</name>
    <dbReference type="NCBI Taxonomy" id="4076"/>
    <lineage>
        <taxon>Eukaryota</taxon>
        <taxon>Viridiplantae</taxon>
        <taxon>Streptophyta</taxon>
        <taxon>Embryophyta</taxon>
        <taxon>Tracheophyta</taxon>
        <taxon>Spermatophyta</taxon>
        <taxon>Magnoliopsida</taxon>
        <taxon>eudicotyledons</taxon>
        <taxon>Gunneridae</taxon>
        <taxon>Pentapetalae</taxon>
        <taxon>asterids</taxon>
        <taxon>lamiids</taxon>
        <taxon>Solanales</taxon>
        <taxon>Solanaceae</taxon>
        <taxon>Solanoideae</taxon>
        <taxon>Datureae</taxon>
        <taxon>Datura</taxon>
    </lineage>
</organism>
<evidence type="ECO:0000313" key="2">
    <source>
        <dbReference type="EMBL" id="MCE2056014.1"/>
    </source>
</evidence>
<evidence type="ECO:0000313" key="3">
    <source>
        <dbReference type="Proteomes" id="UP000823775"/>
    </source>
</evidence>
<gene>
    <name evidence="2" type="ORF">HAX54_043921</name>
</gene>
<name>A0ABS8W5C5_DATST</name>
<keyword evidence="3" id="KW-1185">Reference proteome</keyword>
<feature type="compositionally biased region" description="Polar residues" evidence="1">
    <location>
        <begin position="47"/>
        <end position="59"/>
    </location>
</feature>
<dbReference type="Proteomes" id="UP000823775">
    <property type="component" value="Unassembled WGS sequence"/>
</dbReference>